<dbReference type="HOGENOM" id="CLU_031285_9_1_0"/>
<dbReference type="AlphaFoldDB" id="A0A081C936"/>
<dbReference type="STRING" id="1499967.U27_00989"/>
<dbReference type="InterPro" id="IPR006059">
    <property type="entry name" value="SBP"/>
</dbReference>
<dbReference type="CDD" id="cd13585">
    <property type="entry name" value="PBP2_TMBP_like"/>
    <property type="match status" value="1"/>
</dbReference>
<protein>
    <submittedName>
        <fullName evidence="1">Extracellular solute-binding protein family 1</fullName>
    </submittedName>
</protein>
<proteinExistence type="predicted"/>
<name>A0A081C936_VECG1</name>
<keyword evidence="2" id="KW-1185">Reference proteome</keyword>
<dbReference type="eggNOG" id="COG1653">
    <property type="taxonomic scope" value="Bacteria"/>
</dbReference>
<dbReference type="EMBL" id="DF820477">
    <property type="protein sequence ID" value="GAK61091.1"/>
    <property type="molecule type" value="Genomic_DNA"/>
</dbReference>
<dbReference type="SUPFAM" id="SSF53850">
    <property type="entry name" value="Periplasmic binding protein-like II"/>
    <property type="match status" value="1"/>
</dbReference>
<organism evidence="1 2">
    <name type="scientific">Vecturithrix granuli</name>
    <dbReference type="NCBI Taxonomy" id="1499967"/>
    <lineage>
        <taxon>Bacteria</taxon>
        <taxon>Candidatus Moduliflexota</taxon>
        <taxon>Candidatus Vecturitrichia</taxon>
        <taxon>Candidatus Vecturitrichales</taxon>
        <taxon>Candidatus Vecturitrichaceae</taxon>
        <taxon>Candidatus Vecturithrix</taxon>
    </lineage>
</organism>
<dbReference type="PANTHER" id="PTHR43649:SF12">
    <property type="entry name" value="DIACETYLCHITOBIOSE BINDING PROTEIN DASA"/>
    <property type="match status" value="1"/>
</dbReference>
<gene>
    <name evidence="1" type="ORF">U27_00989</name>
</gene>
<evidence type="ECO:0000313" key="1">
    <source>
        <dbReference type="EMBL" id="GAK61091.1"/>
    </source>
</evidence>
<reference evidence="1 2" key="1">
    <citation type="journal article" date="2015" name="PeerJ">
        <title>First genomic representation of candidate bacterial phylum KSB3 points to enhanced environmental sensing as a trigger of wastewater bulking.</title>
        <authorList>
            <person name="Sekiguchi Y."/>
            <person name="Ohashi A."/>
            <person name="Parks D.H."/>
            <person name="Yamauchi T."/>
            <person name="Tyson G.W."/>
            <person name="Hugenholtz P."/>
        </authorList>
    </citation>
    <scope>NUCLEOTIDE SEQUENCE [LARGE SCALE GENOMIC DNA]</scope>
</reference>
<dbReference type="InterPro" id="IPR050490">
    <property type="entry name" value="Bact_solute-bd_prot1"/>
</dbReference>
<accession>A0A081C936</accession>
<evidence type="ECO:0000313" key="2">
    <source>
        <dbReference type="Proteomes" id="UP000030661"/>
    </source>
</evidence>
<dbReference type="Gene3D" id="3.40.190.10">
    <property type="entry name" value="Periplasmic binding protein-like II"/>
    <property type="match status" value="2"/>
</dbReference>
<dbReference type="Pfam" id="PF01547">
    <property type="entry name" value="SBP_bac_1"/>
    <property type="match status" value="1"/>
</dbReference>
<sequence length="428" mass="47725">MKTLKHVKVATIFFLALSFIFPVTLIAQESIMVIMPRHEMDLKGIWEKQTAEFEQQTGIQVELIQMSWDEVADKVLTDLAAGGGSYDVIEFDNGWVAKFVAADWVEPLNSFASQDYINSLLPGLVSTFSRGDDVLGIPWNNDTRFFFYNTAHLEKAGIDAPPKTWAEMIEQAKVLKERGVCEYPTAQYWEQGWALANSIAFYLYSFGGDYFNAEGKITINQSPAIDALQFMVDMLTTNALAHPSSITLSQEAVGDLFYRGSTTFFIQGPPGTFNYANDATKSNIVGQVGVASWLPAQSPEFQATLTLPEAFAIPKTSKNKEAAWKFIEFMISKEKDKERALEIGSLPLFTDLYTDEELLKLYPYWKQFGAQSAVARALPQVEWYDELVQQAIVSVQGALLGSKSVQEAADEIADFLEGKPVDGKTLVR</sequence>
<dbReference type="Proteomes" id="UP000030661">
    <property type="component" value="Unassembled WGS sequence"/>
</dbReference>
<dbReference type="PANTHER" id="PTHR43649">
    <property type="entry name" value="ARABINOSE-BINDING PROTEIN-RELATED"/>
    <property type="match status" value="1"/>
</dbReference>